<gene>
    <name evidence="6" type="ORF">AKO1_002595</name>
</gene>
<keyword evidence="4" id="KW-0460">Magnesium</keyword>
<evidence type="ECO:0000256" key="4">
    <source>
        <dbReference type="ARBA" id="ARBA00022842"/>
    </source>
</evidence>
<dbReference type="PANTHER" id="PTHR42904:SF12">
    <property type="entry name" value="ADP-RIBOSE PYROPHOSPHATASE-RELATED"/>
    <property type="match status" value="1"/>
</dbReference>
<dbReference type="InterPro" id="IPR015797">
    <property type="entry name" value="NUDIX_hydrolase-like_dom_sf"/>
</dbReference>
<dbReference type="GO" id="GO:0006742">
    <property type="term" value="P:NADP+ catabolic process"/>
    <property type="evidence" value="ECO:0007669"/>
    <property type="project" value="TreeGrafter"/>
</dbReference>
<dbReference type="InterPro" id="IPR020084">
    <property type="entry name" value="NUDIX_hydrolase_CS"/>
</dbReference>
<dbReference type="Gene3D" id="3.90.79.10">
    <property type="entry name" value="Nucleoside Triphosphate Pyrophosphohydrolase"/>
    <property type="match status" value="1"/>
</dbReference>
<evidence type="ECO:0000313" key="6">
    <source>
        <dbReference type="EMBL" id="KAL0490871.1"/>
    </source>
</evidence>
<evidence type="ECO:0000313" key="7">
    <source>
        <dbReference type="Proteomes" id="UP001431209"/>
    </source>
</evidence>
<sequence length="164" mass="18724">MKHCGRCGTLLQDRDLDKKRLACPKDGCGYVFYNNPLPVVAALVEYDSNHVILVQNKGWPKSWFGLVTGFIEPKEEPTVGCLRELKEELGLDGKIESLIGVYNFPQRNELIIAYHVKATGEIKMDEKELQAYKLVKFEDIKPWSFGTGHAVRDWLKKRNVTSKL</sequence>
<dbReference type="Proteomes" id="UP001431209">
    <property type="component" value="Unassembled WGS sequence"/>
</dbReference>
<keyword evidence="2" id="KW-0479">Metal-binding</keyword>
<dbReference type="AlphaFoldDB" id="A0AAW2ZM20"/>
<comment type="caution">
    <text evidence="6">The sequence shown here is derived from an EMBL/GenBank/DDBJ whole genome shotgun (WGS) entry which is preliminary data.</text>
</comment>
<dbReference type="GO" id="GO:0005829">
    <property type="term" value="C:cytosol"/>
    <property type="evidence" value="ECO:0007669"/>
    <property type="project" value="TreeGrafter"/>
</dbReference>
<evidence type="ECO:0000256" key="3">
    <source>
        <dbReference type="ARBA" id="ARBA00022801"/>
    </source>
</evidence>
<dbReference type="PROSITE" id="PS51462">
    <property type="entry name" value="NUDIX"/>
    <property type="match status" value="1"/>
</dbReference>
<reference evidence="6 7" key="1">
    <citation type="submission" date="2024-03" db="EMBL/GenBank/DDBJ databases">
        <title>The Acrasis kona genome and developmental transcriptomes reveal deep origins of eukaryotic multicellular pathways.</title>
        <authorList>
            <person name="Sheikh S."/>
            <person name="Fu C.-J."/>
            <person name="Brown M.W."/>
            <person name="Baldauf S.L."/>
        </authorList>
    </citation>
    <scope>NUCLEOTIDE SEQUENCE [LARGE SCALE GENOMIC DNA]</scope>
    <source>
        <strain evidence="6 7">ATCC MYA-3509</strain>
    </source>
</reference>
<dbReference type="PANTHER" id="PTHR42904">
    <property type="entry name" value="NUDIX HYDROLASE, NUDC SUBFAMILY"/>
    <property type="match status" value="1"/>
</dbReference>
<dbReference type="Pfam" id="PF00293">
    <property type="entry name" value="NUDIX"/>
    <property type="match status" value="1"/>
</dbReference>
<dbReference type="PROSITE" id="PS00893">
    <property type="entry name" value="NUDIX_BOX"/>
    <property type="match status" value="1"/>
</dbReference>
<evidence type="ECO:0000259" key="5">
    <source>
        <dbReference type="PROSITE" id="PS51462"/>
    </source>
</evidence>
<evidence type="ECO:0000256" key="1">
    <source>
        <dbReference type="ARBA" id="ARBA00001946"/>
    </source>
</evidence>
<dbReference type="GO" id="GO:0035529">
    <property type="term" value="F:NADH pyrophosphatase activity"/>
    <property type="evidence" value="ECO:0007669"/>
    <property type="project" value="TreeGrafter"/>
</dbReference>
<dbReference type="GO" id="GO:0046872">
    <property type="term" value="F:metal ion binding"/>
    <property type="evidence" value="ECO:0007669"/>
    <property type="project" value="UniProtKB-KW"/>
</dbReference>
<dbReference type="InterPro" id="IPR050241">
    <property type="entry name" value="NAD-cap_RNA_hydrolase_NudC"/>
</dbReference>
<name>A0AAW2ZM20_9EUKA</name>
<dbReference type="SUPFAM" id="SSF55811">
    <property type="entry name" value="Nudix"/>
    <property type="match status" value="1"/>
</dbReference>
<keyword evidence="3" id="KW-0378">Hydrolase</keyword>
<keyword evidence="7" id="KW-1185">Reference proteome</keyword>
<dbReference type="InterPro" id="IPR000086">
    <property type="entry name" value="NUDIX_hydrolase_dom"/>
</dbReference>
<proteinExistence type="predicted"/>
<dbReference type="EMBL" id="JAOPGA020001727">
    <property type="protein sequence ID" value="KAL0490871.1"/>
    <property type="molecule type" value="Genomic_DNA"/>
</dbReference>
<evidence type="ECO:0000256" key="2">
    <source>
        <dbReference type="ARBA" id="ARBA00022723"/>
    </source>
</evidence>
<accession>A0AAW2ZM20</accession>
<feature type="domain" description="Nudix hydrolase" evidence="5">
    <location>
        <begin position="34"/>
        <end position="157"/>
    </location>
</feature>
<dbReference type="GO" id="GO:0019677">
    <property type="term" value="P:NAD+ catabolic process"/>
    <property type="evidence" value="ECO:0007669"/>
    <property type="project" value="TreeGrafter"/>
</dbReference>
<protein>
    <submittedName>
        <fullName evidence="6">Nudix domain-containing protein NudC</fullName>
    </submittedName>
</protein>
<organism evidence="6 7">
    <name type="scientific">Acrasis kona</name>
    <dbReference type="NCBI Taxonomy" id="1008807"/>
    <lineage>
        <taxon>Eukaryota</taxon>
        <taxon>Discoba</taxon>
        <taxon>Heterolobosea</taxon>
        <taxon>Tetramitia</taxon>
        <taxon>Eutetramitia</taxon>
        <taxon>Acrasidae</taxon>
        <taxon>Acrasis</taxon>
    </lineage>
</organism>
<comment type="cofactor">
    <cofactor evidence="1">
        <name>Mg(2+)</name>
        <dbReference type="ChEBI" id="CHEBI:18420"/>
    </cofactor>
</comment>